<organism evidence="2 3">
    <name type="scientific">Brevundimonas vitisensis</name>
    <dbReference type="NCBI Taxonomy" id="2800818"/>
    <lineage>
        <taxon>Bacteria</taxon>
        <taxon>Pseudomonadati</taxon>
        <taxon>Pseudomonadota</taxon>
        <taxon>Alphaproteobacteria</taxon>
        <taxon>Caulobacterales</taxon>
        <taxon>Caulobacteraceae</taxon>
        <taxon>Brevundimonas</taxon>
    </lineage>
</organism>
<dbReference type="EMBL" id="CP067977">
    <property type="protein sequence ID" value="QQQ18688.1"/>
    <property type="molecule type" value="Genomic_DNA"/>
</dbReference>
<name>A0ABX7BPQ0_9CAUL</name>
<gene>
    <name evidence="2" type="ORF">JIP62_00595</name>
</gene>
<dbReference type="RefSeq" id="WP_201103045.1">
    <property type="nucleotide sequence ID" value="NZ_CP067977.1"/>
</dbReference>
<sequence length="220" mass="23206">MTPPPVIRPVLVSALGLVVSACGMVESDPQRFEALAESIAAIPVSLERPGQEATAPVRTARDLGLRPATPAPLKVEVYDPHQLWDVREAMERGTQAAAPQIAAAAAPVVADAVVREVSHRIAPQRSAQAAGLRPAMPPREASRPLVQLGAFSSEETARNAWNRMKSGEAAWALSGLTPVFEAVEVNGRRLVRLKVATPAAGAAAVCAAARIDDPWCHRAT</sequence>
<dbReference type="InterPro" id="IPR007730">
    <property type="entry name" value="SPOR-like_dom"/>
</dbReference>
<accession>A0ABX7BPQ0</accession>
<keyword evidence="3" id="KW-1185">Reference proteome</keyword>
<evidence type="ECO:0000313" key="3">
    <source>
        <dbReference type="Proteomes" id="UP000595448"/>
    </source>
</evidence>
<evidence type="ECO:0000313" key="2">
    <source>
        <dbReference type="EMBL" id="QQQ18688.1"/>
    </source>
</evidence>
<reference evidence="2 3" key="1">
    <citation type="submission" date="2021-01" db="EMBL/GenBank/DDBJ databases">
        <title>Brevundimonas vitis sp. nov., an bacterium isolated from grape (Vitis vinifera).</title>
        <authorList>
            <person name="Jiang L."/>
            <person name="Lee J."/>
        </authorList>
    </citation>
    <scope>NUCLEOTIDE SEQUENCE [LARGE SCALE GENOMIC DNA]</scope>
    <source>
        <strain evidence="2 3">GRTSA-9</strain>
    </source>
</reference>
<dbReference type="PROSITE" id="PS51724">
    <property type="entry name" value="SPOR"/>
    <property type="match status" value="1"/>
</dbReference>
<evidence type="ECO:0000259" key="1">
    <source>
        <dbReference type="PROSITE" id="PS51724"/>
    </source>
</evidence>
<proteinExistence type="predicted"/>
<dbReference type="Proteomes" id="UP000595448">
    <property type="component" value="Chromosome"/>
</dbReference>
<feature type="domain" description="SPOR" evidence="1">
    <location>
        <begin position="138"/>
        <end position="220"/>
    </location>
</feature>
<protein>
    <submittedName>
        <fullName evidence="2">SPOR domain-containing protein</fullName>
    </submittedName>
</protein>